<dbReference type="KEGG" id="soy:115877769"/>
<evidence type="ECO:0000256" key="1">
    <source>
        <dbReference type="SAM" id="SignalP"/>
    </source>
</evidence>
<sequence>MKLVIAFMVSMIAVALATSPPHPCQCWPDWTPVQDGDGHICEKGDKRFQCNVDVPPTCICKENGKDVVLPSGEINCVQIDHTKYDKRDCETTPEWEAWFSKYPNYRLYD</sequence>
<evidence type="ECO:0000313" key="3">
    <source>
        <dbReference type="RefSeq" id="XP_030749943.1"/>
    </source>
</evidence>
<dbReference type="Proteomes" id="UP000504635">
    <property type="component" value="Unplaced"/>
</dbReference>
<keyword evidence="2" id="KW-1185">Reference proteome</keyword>
<gene>
    <name evidence="3" type="primary">LOC115877769</name>
</gene>
<evidence type="ECO:0000313" key="2">
    <source>
        <dbReference type="Proteomes" id="UP000504635"/>
    </source>
</evidence>
<feature type="chain" id="PRO_5026999050" evidence="1">
    <location>
        <begin position="18"/>
        <end position="109"/>
    </location>
</feature>
<name>A0A6J2XF19_SITOR</name>
<feature type="signal peptide" evidence="1">
    <location>
        <begin position="1"/>
        <end position="17"/>
    </location>
</feature>
<dbReference type="RefSeq" id="XP_030749943.1">
    <property type="nucleotide sequence ID" value="XM_030894083.1"/>
</dbReference>
<dbReference type="GeneID" id="115877769"/>
<dbReference type="AlphaFoldDB" id="A0A6J2XF19"/>
<accession>A0A6J2XF19</accession>
<dbReference type="OrthoDB" id="6738994at2759"/>
<proteinExistence type="predicted"/>
<protein>
    <submittedName>
        <fullName evidence="3">Uncharacterized protein LOC115877769</fullName>
    </submittedName>
</protein>
<keyword evidence="1" id="KW-0732">Signal</keyword>
<dbReference type="InParanoid" id="A0A6J2XF19"/>
<reference evidence="3" key="1">
    <citation type="submission" date="2025-08" db="UniProtKB">
        <authorList>
            <consortium name="RefSeq"/>
        </authorList>
    </citation>
    <scope>IDENTIFICATION</scope>
    <source>
        <tissue evidence="3">Gonads</tissue>
    </source>
</reference>
<organism evidence="2 3">
    <name type="scientific">Sitophilus oryzae</name>
    <name type="common">Rice weevil</name>
    <name type="synonym">Curculio oryzae</name>
    <dbReference type="NCBI Taxonomy" id="7048"/>
    <lineage>
        <taxon>Eukaryota</taxon>
        <taxon>Metazoa</taxon>
        <taxon>Ecdysozoa</taxon>
        <taxon>Arthropoda</taxon>
        <taxon>Hexapoda</taxon>
        <taxon>Insecta</taxon>
        <taxon>Pterygota</taxon>
        <taxon>Neoptera</taxon>
        <taxon>Endopterygota</taxon>
        <taxon>Coleoptera</taxon>
        <taxon>Polyphaga</taxon>
        <taxon>Cucujiformia</taxon>
        <taxon>Curculionidae</taxon>
        <taxon>Dryophthorinae</taxon>
        <taxon>Sitophilus</taxon>
    </lineage>
</organism>